<sequence>MLLATRCPHCETVFRLQREQLALHDGLVRCGHCQQVFDAARALVPTEPEAAAAQAAPRAPEQPAARRLFDATSPDRRPLEAGHRDFTPGAWDMRGPWLDGAIDPKLQMTSASVSTAAGGAVAAHAAAHETRNAAADTPAQEASKASDALSVSEASQASRASDTSTHDAPPVPETPETPAGGTPAPGERPAHAWPEANAGAPAIRPSDADLPHAGAREFAPPPRPTLDLDLDRSATAKHEPDTARASASPPGDAVEPMLASHAAAAAALAGVPHDREPRFGAAQPARADAEPFAAAPEADNREHFAMTRETRTDAARGGLARALGALVALALAALLAAQLAWWQRETITIYWPSTEPLFKQACAALGCAVTPPRAIDGLRLDASDLRQLDGPRLLELKVPLTNRYRVALAYPSIELTLLDEANNITARRVLAPRDYVRPGSRVEAGMPAGATQTMIVRIDTDGIAASNFRVQIFYP</sequence>
<gene>
    <name evidence="3" type="ORF">BURPS1710A_3997</name>
</gene>
<dbReference type="EMBL" id="CM000832">
    <property type="protein sequence ID" value="EET06516.1"/>
    <property type="molecule type" value="Genomic_DNA"/>
</dbReference>
<feature type="region of interest" description="Disordered" evidence="1">
    <location>
        <begin position="128"/>
        <end position="229"/>
    </location>
</feature>
<organism evidence="3">
    <name type="scientific">Burkholderia pseudomallei 1710a</name>
    <dbReference type="NCBI Taxonomy" id="320371"/>
    <lineage>
        <taxon>Bacteria</taxon>
        <taxon>Pseudomonadati</taxon>
        <taxon>Pseudomonadota</taxon>
        <taxon>Betaproteobacteria</taxon>
        <taxon>Burkholderiales</taxon>
        <taxon>Burkholderiaceae</taxon>
        <taxon>Burkholderia</taxon>
        <taxon>pseudomallei group</taxon>
    </lineage>
</organism>
<feature type="compositionally biased region" description="Basic and acidic residues" evidence="1">
    <location>
        <begin position="70"/>
        <end position="86"/>
    </location>
</feature>
<name>A0A0E1W2J3_BURPE</name>
<feature type="region of interest" description="Disordered" evidence="1">
    <location>
        <begin position="268"/>
        <end position="301"/>
    </location>
</feature>
<feature type="region of interest" description="Disordered" evidence="1">
    <location>
        <begin position="70"/>
        <end position="95"/>
    </location>
</feature>
<dbReference type="Proteomes" id="UP000001812">
    <property type="component" value="Chromosome I"/>
</dbReference>
<evidence type="ECO:0000259" key="2">
    <source>
        <dbReference type="Pfam" id="PF13719"/>
    </source>
</evidence>
<dbReference type="Pfam" id="PF11906">
    <property type="entry name" value="DUF3426"/>
    <property type="match status" value="1"/>
</dbReference>
<dbReference type="NCBIfam" id="TIGR02098">
    <property type="entry name" value="MJ0042_CXXC"/>
    <property type="match status" value="1"/>
</dbReference>
<dbReference type="RefSeq" id="WP_004527771.1">
    <property type="nucleotide sequence ID" value="NZ_CM000832.1"/>
</dbReference>
<feature type="compositionally biased region" description="Polar residues" evidence="1">
    <location>
        <begin position="152"/>
        <end position="163"/>
    </location>
</feature>
<feature type="compositionally biased region" description="Low complexity" evidence="1">
    <location>
        <begin position="176"/>
        <end position="187"/>
    </location>
</feature>
<dbReference type="InterPro" id="IPR021834">
    <property type="entry name" value="DUF3426"/>
</dbReference>
<feature type="compositionally biased region" description="Low complexity" evidence="1">
    <location>
        <begin position="281"/>
        <end position="297"/>
    </location>
</feature>
<feature type="domain" description="Zinc finger/thioredoxin putative" evidence="2">
    <location>
        <begin position="3"/>
        <end position="39"/>
    </location>
</feature>
<reference evidence="3" key="1">
    <citation type="submission" date="2009-05" db="EMBL/GenBank/DDBJ databases">
        <authorList>
            <person name="Harkins D.M."/>
            <person name="DeShazer D."/>
            <person name="Woods D.E."/>
            <person name="Brinkac L.M."/>
            <person name="Brown K.A."/>
            <person name="Hung G.C."/>
            <person name="Tuanyok A."/>
            <person name="Zhang B."/>
            <person name="Nierman W.C."/>
        </authorList>
    </citation>
    <scope>NUCLEOTIDE SEQUENCE [LARGE SCALE GENOMIC DNA]</scope>
    <source>
        <strain evidence="3">1710a</strain>
    </source>
</reference>
<feature type="region of interest" description="Disordered" evidence="1">
    <location>
        <begin position="235"/>
        <end position="254"/>
    </location>
</feature>
<proteinExistence type="predicted"/>
<dbReference type="Pfam" id="PF13719">
    <property type="entry name" value="Zn_ribbon_5"/>
    <property type="match status" value="1"/>
</dbReference>
<evidence type="ECO:0000256" key="1">
    <source>
        <dbReference type="SAM" id="MobiDB-lite"/>
    </source>
</evidence>
<protein>
    <submittedName>
        <fullName evidence="3">Zinc finger/thioredoxin domain protein</fullName>
    </submittedName>
</protein>
<accession>A0A0E1W2J3</accession>
<dbReference type="AlphaFoldDB" id="A0A0E1W2J3"/>
<dbReference type="InterPro" id="IPR011723">
    <property type="entry name" value="Znf/thioredoxin_put"/>
</dbReference>
<dbReference type="HOGENOM" id="CLU_036053_4_0_4"/>
<evidence type="ECO:0000313" key="3">
    <source>
        <dbReference type="EMBL" id="EET06516.1"/>
    </source>
</evidence>